<dbReference type="Pfam" id="PF00158">
    <property type="entry name" value="Sigma54_activat"/>
    <property type="match status" value="1"/>
</dbReference>
<gene>
    <name evidence="9" type="ORF">SAMN02745728_00078</name>
</gene>
<dbReference type="CDD" id="cd00009">
    <property type="entry name" value="AAA"/>
    <property type="match status" value="1"/>
</dbReference>
<evidence type="ECO:0000259" key="6">
    <source>
        <dbReference type="PROSITE" id="PS50045"/>
    </source>
</evidence>
<evidence type="ECO:0000256" key="5">
    <source>
        <dbReference type="ARBA" id="ARBA00023163"/>
    </source>
</evidence>
<dbReference type="Gene3D" id="1.10.10.60">
    <property type="entry name" value="Homeodomain-like"/>
    <property type="match status" value="1"/>
</dbReference>
<dbReference type="EMBL" id="FRDI01000002">
    <property type="protein sequence ID" value="SHN48960.1"/>
    <property type="molecule type" value="Genomic_DNA"/>
</dbReference>
<keyword evidence="4" id="KW-0238">DNA-binding</keyword>
<dbReference type="PROSITE" id="PS50045">
    <property type="entry name" value="SIGMA54_INTERACT_4"/>
    <property type="match status" value="1"/>
</dbReference>
<keyword evidence="5" id="KW-0804">Transcription</keyword>
<dbReference type="Gene3D" id="3.40.50.300">
    <property type="entry name" value="P-loop containing nucleotide triphosphate hydrolases"/>
    <property type="match status" value="1"/>
</dbReference>
<dbReference type="Gene3D" id="3.30.450.20">
    <property type="entry name" value="PAS domain"/>
    <property type="match status" value="1"/>
</dbReference>
<dbReference type="InterPro" id="IPR025662">
    <property type="entry name" value="Sigma_54_int_dom_ATP-bd_1"/>
</dbReference>
<dbReference type="GO" id="GO:0006355">
    <property type="term" value="P:regulation of DNA-templated transcription"/>
    <property type="evidence" value="ECO:0007669"/>
    <property type="project" value="InterPro"/>
</dbReference>
<keyword evidence="10" id="KW-1185">Reference proteome</keyword>
<dbReference type="InterPro" id="IPR035965">
    <property type="entry name" value="PAS-like_dom_sf"/>
</dbReference>
<name>A0A1M7RS14_9BACT</name>
<evidence type="ECO:0000313" key="9">
    <source>
        <dbReference type="EMBL" id="SHN48960.1"/>
    </source>
</evidence>
<dbReference type="Pfam" id="PF00989">
    <property type="entry name" value="PAS"/>
    <property type="match status" value="1"/>
</dbReference>
<evidence type="ECO:0000256" key="3">
    <source>
        <dbReference type="ARBA" id="ARBA00023015"/>
    </source>
</evidence>
<dbReference type="InterPro" id="IPR000014">
    <property type="entry name" value="PAS"/>
</dbReference>
<evidence type="ECO:0000256" key="1">
    <source>
        <dbReference type="ARBA" id="ARBA00022741"/>
    </source>
</evidence>
<accession>A0A1M7RS14</accession>
<dbReference type="InterPro" id="IPR003593">
    <property type="entry name" value="AAA+_ATPase"/>
</dbReference>
<dbReference type="PROSITE" id="PS50113">
    <property type="entry name" value="PAC"/>
    <property type="match status" value="1"/>
</dbReference>
<feature type="domain" description="Sigma-54 factor interaction" evidence="6">
    <location>
        <begin position="141"/>
        <end position="370"/>
    </location>
</feature>
<dbReference type="PROSITE" id="PS00688">
    <property type="entry name" value="SIGMA54_INTERACT_3"/>
    <property type="match status" value="1"/>
</dbReference>
<dbReference type="SUPFAM" id="SSF52540">
    <property type="entry name" value="P-loop containing nucleoside triphosphate hydrolases"/>
    <property type="match status" value="1"/>
</dbReference>
<dbReference type="InterPro" id="IPR027417">
    <property type="entry name" value="P-loop_NTPase"/>
</dbReference>
<evidence type="ECO:0000259" key="8">
    <source>
        <dbReference type="PROSITE" id="PS50113"/>
    </source>
</evidence>
<evidence type="ECO:0000256" key="2">
    <source>
        <dbReference type="ARBA" id="ARBA00022840"/>
    </source>
</evidence>
<feature type="domain" description="PAC" evidence="8">
    <location>
        <begin position="70"/>
        <end position="121"/>
    </location>
</feature>
<proteinExistence type="predicted"/>
<evidence type="ECO:0000256" key="4">
    <source>
        <dbReference type="ARBA" id="ARBA00023125"/>
    </source>
</evidence>
<dbReference type="AlphaFoldDB" id="A0A1M7RS14"/>
<dbReference type="SUPFAM" id="SSF55785">
    <property type="entry name" value="PYP-like sensor domain (PAS domain)"/>
    <property type="match status" value="1"/>
</dbReference>
<protein>
    <submittedName>
        <fullName evidence="9">PAS domain S-box-containing protein</fullName>
    </submittedName>
</protein>
<dbReference type="NCBIfam" id="TIGR00229">
    <property type="entry name" value="sensory_box"/>
    <property type="match status" value="1"/>
</dbReference>
<dbReference type="InterPro" id="IPR002078">
    <property type="entry name" value="Sigma_54_int"/>
</dbReference>
<dbReference type="PANTHER" id="PTHR32071:SF117">
    <property type="entry name" value="PTS-DEPENDENT DIHYDROXYACETONE KINASE OPERON REGULATORY PROTEIN-RELATED"/>
    <property type="match status" value="1"/>
</dbReference>
<sequence length="460" mass="51346">MLKNYLHQLCDAFSDAISISDKNGIIILVNKKNTELTGIPKEEMVGSSVVEMMRNGVFDVVLNPEIVQTKQAITRVQNISNGRTLVLDGNPVFDKDGNVAFVVTFMRDITALTNLRQKIASQKELLTTFKILQGQNRETPKVSNSLAMRKLYAEVETIADTDATVLLLGETGVGKDVVARAVHANSLRADKVFIKVDCGSIPENLIETELFGYATGTFSGANKNGKVGLIEAAASGSLFLDEIGELPLSTQSRLLRFLQDKEVMRVGSTSSKFIDARIIAATNRDLEKEVAKGRFRSDLYYRLKVAVLTIPPLRKRKDDILPLATYFLNLFCNKYNKKITFSEDAQHLLQHYTWPGNVRELENMIQGLVITGKNPLVEAMDLPITKAFNNKTEADLLNVGSLEIEGRSFKDIMKDLETSVIKAGLKRYGNITELAKNFQVDRSTIFRKVKEIEGQEKKKY</sequence>
<keyword evidence="2" id="KW-0067">ATP-binding</keyword>
<dbReference type="SUPFAM" id="SSF46689">
    <property type="entry name" value="Homeodomain-like"/>
    <property type="match status" value="1"/>
</dbReference>
<dbReference type="FunFam" id="3.40.50.300:FF:000006">
    <property type="entry name" value="DNA-binding transcriptional regulator NtrC"/>
    <property type="match status" value="1"/>
</dbReference>
<dbReference type="InterPro" id="IPR000700">
    <property type="entry name" value="PAS-assoc_C"/>
</dbReference>
<dbReference type="GO" id="GO:0005524">
    <property type="term" value="F:ATP binding"/>
    <property type="evidence" value="ECO:0007669"/>
    <property type="project" value="UniProtKB-KW"/>
</dbReference>
<dbReference type="OrthoDB" id="9763792at2"/>
<keyword evidence="1" id="KW-0547">Nucleotide-binding</keyword>
<dbReference type="PROSITE" id="PS00675">
    <property type="entry name" value="SIGMA54_INTERACT_1"/>
    <property type="match status" value="1"/>
</dbReference>
<dbReference type="STRING" id="1121455.SAMN02745728_00078"/>
<evidence type="ECO:0000313" key="10">
    <source>
        <dbReference type="Proteomes" id="UP000186469"/>
    </source>
</evidence>
<dbReference type="InterPro" id="IPR013767">
    <property type="entry name" value="PAS_fold"/>
</dbReference>
<reference evidence="9 10" key="1">
    <citation type="submission" date="2016-12" db="EMBL/GenBank/DDBJ databases">
        <authorList>
            <person name="Song W.-J."/>
            <person name="Kurnit D.M."/>
        </authorList>
    </citation>
    <scope>NUCLEOTIDE SEQUENCE [LARGE SCALE GENOMIC DNA]</scope>
    <source>
        <strain evidence="9 10">DSM 11393</strain>
    </source>
</reference>
<dbReference type="Proteomes" id="UP000186469">
    <property type="component" value="Unassembled WGS sequence"/>
</dbReference>
<dbReference type="PROSITE" id="PS50112">
    <property type="entry name" value="PAS"/>
    <property type="match status" value="1"/>
</dbReference>
<dbReference type="RefSeq" id="WP_072695361.1">
    <property type="nucleotide sequence ID" value="NZ_FRDI01000002.1"/>
</dbReference>
<dbReference type="Gene3D" id="1.10.8.60">
    <property type="match status" value="1"/>
</dbReference>
<dbReference type="InterPro" id="IPR058031">
    <property type="entry name" value="AAA_lid_NorR"/>
</dbReference>
<dbReference type="PANTHER" id="PTHR32071">
    <property type="entry name" value="TRANSCRIPTIONAL REGULATORY PROTEIN"/>
    <property type="match status" value="1"/>
</dbReference>
<organism evidence="9 10">
    <name type="scientific">Desulfovibrio litoralis DSM 11393</name>
    <dbReference type="NCBI Taxonomy" id="1121455"/>
    <lineage>
        <taxon>Bacteria</taxon>
        <taxon>Pseudomonadati</taxon>
        <taxon>Thermodesulfobacteriota</taxon>
        <taxon>Desulfovibrionia</taxon>
        <taxon>Desulfovibrionales</taxon>
        <taxon>Desulfovibrionaceae</taxon>
        <taxon>Desulfovibrio</taxon>
    </lineage>
</organism>
<dbReference type="CDD" id="cd00130">
    <property type="entry name" value="PAS"/>
    <property type="match status" value="1"/>
</dbReference>
<keyword evidence="3" id="KW-0805">Transcription regulation</keyword>
<dbReference type="SMART" id="SM00382">
    <property type="entry name" value="AAA"/>
    <property type="match status" value="1"/>
</dbReference>
<dbReference type="InterPro" id="IPR025944">
    <property type="entry name" value="Sigma_54_int_dom_CS"/>
</dbReference>
<dbReference type="Pfam" id="PF25601">
    <property type="entry name" value="AAA_lid_14"/>
    <property type="match status" value="1"/>
</dbReference>
<dbReference type="InterPro" id="IPR009057">
    <property type="entry name" value="Homeodomain-like_sf"/>
</dbReference>
<feature type="domain" description="PAS" evidence="7">
    <location>
        <begin position="2"/>
        <end position="50"/>
    </location>
</feature>
<evidence type="ECO:0000259" key="7">
    <source>
        <dbReference type="PROSITE" id="PS50112"/>
    </source>
</evidence>
<dbReference type="GO" id="GO:0003677">
    <property type="term" value="F:DNA binding"/>
    <property type="evidence" value="ECO:0007669"/>
    <property type="project" value="UniProtKB-KW"/>
</dbReference>